<dbReference type="Pfam" id="PF00072">
    <property type="entry name" value="Response_reg"/>
    <property type="match status" value="1"/>
</dbReference>
<protein>
    <submittedName>
        <fullName evidence="5">Two-component system, NarL family, response regulator DesR</fullName>
    </submittedName>
</protein>
<dbReference type="PANTHER" id="PTHR43214:SF42">
    <property type="entry name" value="TRANSCRIPTIONAL REGULATORY PROTEIN DESR"/>
    <property type="match status" value="1"/>
</dbReference>
<feature type="domain" description="Response regulatory" evidence="4">
    <location>
        <begin position="3"/>
        <end position="119"/>
    </location>
</feature>
<name>A0A1G8Y6N6_ACTMZ</name>
<dbReference type="InterPro" id="IPR016032">
    <property type="entry name" value="Sig_transdc_resp-reg_C-effctor"/>
</dbReference>
<dbReference type="AlphaFoldDB" id="A0A1G8Y6N6"/>
<dbReference type="Gene3D" id="3.40.50.2300">
    <property type="match status" value="1"/>
</dbReference>
<dbReference type="PANTHER" id="PTHR43214">
    <property type="entry name" value="TWO-COMPONENT RESPONSE REGULATOR"/>
    <property type="match status" value="1"/>
</dbReference>
<dbReference type="PRINTS" id="PR00038">
    <property type="entry name" value="HTHLUXR"/>
</dbReference>
<dbReference type="PROSITE" id="PS50110">
    <property type="entry name" value="RESPONSE_REGULATORY"/>
    <property type="match status" value="1"/>
</dbReference>
<dbReference type="GO" id="GO:0006355">
    <property type="term" value="P:regulation of DNA-templated transcription"/>
    <property type="evidence" value="ECO:0007669"/>
    <property type="project" value="InterPro"/>
</dbReference>
<accession>A0A1G8Y6N6</accession>
<dbReference type="InterPro" id="IPR011006">
    <property type="entry name" value="CheY-like_superfamily"/>
</dbReference>
<dbReference type="InterPro" id="IPR001789">
    <property type="entry name" value="Sig_transdc_resp-reg_receiver"/>
</dbReference>
<evidence type="ECO:0000313" key="5">
    <source>
        <dbReference type="EMBL" id="SDJ98393.1"/>
    </source>
</evidence>
<dbReference type="Pfam" id="PF00196">
    <property type="entry name" value="GerE"/>
    <property type="match status" value="1"/>
</dbReference>
<dbReference type="SMART" id="SM00448">
    <property type="entry name" value="REC"/>
    <property type="match status" value="1"/>
</dbReference>
<dbReference type="InterPro" id="IPR000792">
    <property type="entry name" value="Tscrpt_reg_LuxR_C"/>
</dbReference>
<sequence length="201" mass="21773">MIRVLLAEDMHMVRGALGVLLSLEPDIEVAAEVATGDEIMPQAKQHCPDVAILDISLPGKDGITVATELHSELPDCRTLILTNLGTPATIRRALANHVDGFMLKDAPADKLATSVREVAVGRRAIETELALKAWDTEECPLTQRELQILRLTSAGHDPGEIAASLYLSAGTVRNYLTAAVTKLNARNRLHAVRIATDSEWL</sequence>
<reference evidence="6" key="1">
    <citation type="submission" date="2016-10" db="EMBL/GenBank/DDBJ databases">
        <authorList>
            <person name="Varghese N."/>
            <person name="Submissions S."/>
        </authorList>
    </citation>
    <scope>NUCLEOTIDE SEQUENCE [LARGE SCALE GENOMIC DNA]</scope>
    <source>
        <strain evidence="6">DSM 45460</strain>
    </source>
</reference>
<dbReference type="GO" id="GO:0000160">
    <property type="term" value="P:phosphorelay signal transduction system"/>
    <property type="evidence" value="ECO:0007669"/>
    <property type="project" value="InterPro"/>
</dbReference>
<evidence type="ECO:0000256" key="1">
    <source>
        <dbReference type="ARBA" id="ARBA00023125"/>
    </source>
</evidence>
<organism evidence="5 6">
    <name type="scientific">Actinopolyspora mzabensis</name>
    <dbReference type="NCBI Taxonomy" id="995066"/>
    <lineage>
        <taxon>Bacteria</taxon>
        <taxon>Bacillati</taxon>
        <taxon>Actinomycetota</taxon>
        <taxon>Actinomycetes</taxon>
        <taxon>Actinopolysporales</taxon>
        <taxon>Actinopolysporaceae</taxon>
        <taxon>Actinopolyspora</taxon>
    </lineage>
</organism>
<evidence type="ECO:0000256" key="2">
    <source>
        <dbReference type="PROSITE-ProRule" id="PRU00169"/>
    </source>
</evidence>
<dbReference type="SMART" id="SM00421">
    <property type="entry name" value="HTH_LUXR"/>
    <property type="match status" value="1"/>
</dbReference>
<dbReference type="CDD" id="cd06170">
    <property type="entry name" value="LuxR_C_like"/>
    <property type="match status" value="1"/>
</dbReference>
<dbReference type="GO" id="GO:0003677">
    <property type="term" value="F:DNA binding"/>
    <property type="evidence" value="ECO:0007669"/>
    <property type="project" value="UniProtKB-KW"/>
</dbReference>
<gene>
    <name evidence="5" type="ORF">SAMN04487820_103280</name>
</gene>
<dbReference type="PROSITE" id="PS50043">
    <property type="entry name" value="HTH_LUXR_2"/>
    <property type="match status" value="1"/>
</dbReference>
<dbReference type="Proteomes" id="UP000199213">
    <property type="component" value="Unassembled WGS sequence"/>
</dbReference>
<keyword evidence="2" id="KW-0597">Phosphoprotein</keyword>
<dbReference type="OrthoDB" id="9808843at2"/>
<dbReference type="SUPFAM" id="SSF46894">
    <property type="entry name" value="C-terminal effector domain of the bipartite response regulators"/>
    <property type="match status" value="1"/>
</dbReference>
<proteinExistence type="predicted"/>
<dbReference type="EMBL" id="FNFM01000003">
    <property type="protein sequence ID" value="SDJ98393.1"/>
    <property type="molecule type" value="Genomic_DNA"/>
</dbReference>
<keyword evidence="1" id="KW-0238">DNA-binding</keyword>
<feature type="domain" description="HTH luxR-type" evidence="3">
    <location>
        <begin position="134"/>
        <end position="199"/>
    </location>
</feature>
<evidence type="ECO:0000259" key="3">
    <source>
        <dbReference type="PROSITE" id="PS50043"/>
    </source>
</evidence>
<keyword evidence="6" id="KW-1185">Reference proteome</keyword>
<dbReference type="SUPFAM" id="SSF52172">
    <property type="entry name" value="CheY-like"/>
    <property type="match status" value="1"/>
</dbReference>
<dbReference type="InterPro" id="IPR039420">
    <property type="entry name" value="WalR-like"/>
</dbReference>
<evidence type="ECO:0000313" key="6">
    <source>
        <dbReference type="Proteomes" id="UP000199213"/>
    </source>
</evidence>
<dbReference type="RefSeq" id="WP_092627069.1">
    <property type="nucleotide sequence ID" value="NZ_FNFM01000003.1"/>
</dbReference>
<evidence type="ECO:0000259" key="4">
    <source>
        <dbReference type="PROSITE" id="PS50110"/>
    </source>
</evidence>
<feature type="modified residue" description="4-aspartylphosphate" evidence="2">
    <location>
        <position position="54"/>
    </location>
</feature>